<evidence type="ECO:0000313" key="3">
    <source>
        <dbReference type="Proteomes" id="UP000570595"/>
    </source>
</evidence>
<dbReference type="Gene3D" id="3.30.420.10">
    <property type="entry name" value="Ribonuclease H-like superfamily/Ribonuclease H"/>
    <property type="match status" value="1"/>
</dbReference>
<dbReference type="InterPro" id="IPR041588">
    <property type="entry name" value="Integrase_H2C2"/>
</dbReference>
<comment type="caution">
    <text evidence="2">The sequence shown here is derived from an EMBL/GenBank/DDBJ whole genome shotgun (WGS) entry which is preliminary data.</text>
</comment>
<protein>
    <recommendedName>
        <fullName evidence="1">Integrase catalytic domain-containing protein</fullName>
    </recommendedName>
</protein>
<dbReference type="InterPro" id="IPR012337">
    <property type="entry name" value="RNaseH-like_sf"/>
</dbReference>
<organism evidence="2 3">
    <name type="scientific">Perkinsus olseni</name>
    <name type="common">Perkinsus atlanticus</name>
    <dbReference type="NCBI Taxonomy" id="32597"/>
    <lineage>
        <taxon>Eukaryota</taxon>
        <taxon>Sar</taxon>
        <taxon>Alveolata</taxon>
        <taxon>Perkinsozoa</taxon>
        <taxon>Perkinsea</taxon>
        <taxon>Perkinsida</taxon>
        <taxon>Perkinsidae</taxon>
        <taxon>Perkinsus</taxon>
    </lineage>
</organism>
<dbReference type="SUPFAM" id="SSF53098">
    <property type="entry name" value="Ribonuclease H-like"/>
    <property type="match status" value="1"/>
</dbReference>
<dbReference type="PANTHER" id="PTHR37984">
    <property type="entry name" value="PROTEIN CBG26694"/>
    <property type="match status" value="1"/>
</dbReference>
<dbReference type="AlphaFoldDB" id="A0A7J6KP81"/>
<reference evidence="2 3" key="1">
    <citation type="submission" date="2020-04" db="EMBL/GenBank/DDBJ databases">
        <title>Perkinsus olseni comparative genomics.</title>
        <authorList>
            <person name="Bogema D.R."/>
        </authorList>
    </citation>
    <scope>NUCLEOTIDE SEQUENCE [LARGE SCALE GENOMIC DNA]</scope>
    <source>
        <strain evidence="2">ATCC PRA-179</strain>
    </source>
</reference>
<dbReference type="OrthoDB" id="8194935at2759"/>
<dbReference type="GO" id="GO:0003676">
    <property type="term" value="F:nucleic acid binding"/>
    <property type="evidence" value="ECO:0007669"/>
    <property type="project" value="InterPro"/>
</dbReference>
<evidence type="ECO:0000259" key="1">
    <source>
        <dbReference type="PROSITE" id="PS50994"/>
    </source>
</evidence>
<evidence type="ECO:0000313" key="2">
    <source>
        <dbReference type="EMBL" id="KAF4648744.1"/>
    </source>
</evidence>
<feature type="domain" description="Integrase catalytic" evidence="1">
    <location>
        <begin position="212"/>
        <end position="391"/>
    </location>
</feature>
<dbReference type="InterPro" id="IPR050951">
    <property type="entry name" value="Retrovirus_Pol_polyprotein"/>
</dbReference>
<dbReference type="InterPro" id="IPR001584">
    <property type="entry name" value="Integrase_cat-core"/>
</dbReference>
<gene>
    <name evidence="2" type="ORF">FOZ61_002275</name>
</gene>
<dbReference type="Gene3D" id="1.10.340.70">
    <property type="match status" value="1"/>
</dbReference>
<dbReference type="Proteomes" id="UP000570595">
    <property type="component" value="Unassembled WGS sequence"/>
</dbReference>
<proteinExistence type="predicted"/>
<dbReference type="Pfam" id="PF17921">
    <property type="entry name" value="Integrase_H2C2"/>
    <property type="match status" value="1"/>
</dbReference>
<dbReference type="EMBL" id="JABAHT010001612">
    <property type="protein sequence ID" value="KAF4648744.1"/>
    <property type="molecule type" value="Genomic_DNA"/>
</dbReference>
<dbReference type="PROSITE" id="PS50994">
    <property type="entry name" value="INTEGRASE"/>
    <property type="match status" value="1"/>
</dbReference>
<name>A0A7J6KP81_PEROL</name>
<dbReference type="PANTHER" id="PTHR37984:SF5">
    <property type="entry name" value="PROTEIN NYNRIN-LIKE"/>
    <property type="match status" value="1"/>
</dbReference>
<sequence length="418" mass="46166">MLSRIGEGYALQSAPTKTARYRPTYATLPSERPKLRPSFEIDEAMVERALCAYTEDESVWQGVTIAEIFQYLTRPDGRVRWTNPAPRDQSGSIKAWIDGGLFVLSDEGLMFTVSVYASSRAGYVMVVPIDCEASIVTTDGVDVYDGLRCLRGQLLYRAHDELLSGSTHMSVGASMNVLCESAWWPGMLSDLRHHISQCPVCSTSTRRLRKQVPSRPLPPRGRFQELQIDHKELPPQLKARLEGAHETGAILSMVDRMTGELALEYVKNKGAVVTAHTVIRRWFCKRGICTRFSSDNGSSFVSDLGKVLSSVLGYQLKFSCVRHPQGSANVERANSAASLALNFISESGDCEDVGDLEMHLASAEFAYNHNSGVFRRLFGEDVPTPLTTHQSEPAGDIDPVDLKPNEGMTILDIGLAYE</sequence>
<dbReference type="GO" id="GO:0015074">
    <property type="term" value="P:DNA integration"/>
    <property type="evidence" value="ECO:0007669"/>
    <property type="project" value="InterPro"/>
</dbReference>
<accession>A0A7J6KP81</accession>
<dbReference type="InterPro" id="IPR036397">
    <property type="entry name" value="RNaseH_sf"/>
</dbReference>